<dbReference type="Proteomes" id="UP001530315">
    <property type="component" value="Unassembled WGS sequence"/>
</dbReference>
<feature type="chain" id="PRO_5044870147" description="Subtilisin" evidence="1">
    <location>
        <begin position="21"/>
        <end position="181"/>
    </location>
</feature>
<organism evidence="2 3">
    <name type="scientific">Stephanodiscus triporus</name>
    <dbReference type="NCBI Taxonomy" id="2934178"/>
    <lineage>
        <taxon>Eukaryota</taxon>
        <taxon>Sar</taxon>
        <taxon>Stramenopiles</taxon>
        <taxon>Ochrophyta</taxon>
        <taxon>Bacillariophyta</taxon>
        <taxon>Coscinodiscophyceae</taxon>
        <taxon>Thalassiosirophycidae</taxon>
        <taxon>Stephanodiscales</taxon>
        <taxon>Stephanodiscaceae</taxon>
        <taxon>Stephanodiscus</taxon>
    </lineage>
</organism>
<dbReference type="PANTHER" id="PTHR36776">
    <property type="entry name" value="EXPRESSED PROTEIN"/>
    <property type="match status" value="1"/>
</dbReference>
<comment type="caution">
    <text evidence="2">The sequence shown here is derived from an EMBL/GenBank/DDBJ whole genome shotgun (WGS) entry which is preliminary data.</text>
</comment>
<reference evidence="2 3" key="1">
    <citation type="submission" date="2024-10" db="EMBL/GenBank/DDBJ databases">
        <title>Updated reference genomes for cyclostephanoid diatoms.</title>
        <authorList>
            <person name="Roberts W.R."/>
            <person name="Alverson A.J."/>
        </authorList>
    </citation>
    <scope>NUCLEOTIDE SEQUENCE [LARGE SCALE GENOMIC DNA]</scope>
    <source>
        <strain evidence="2 3">AJA276-08</strain>
    </source>
</reference>
<accession>A0ABD3N697</accession>
<evidence type="ECO:0000313" key="3">
    <source>
        <dbReference type="Proteomes" id="UP001530315"/>
    </source>
</evidence>
<sequence>MRCHRLWTALPLLLLETSHGFFAHPRCVAPSRSLWQSDFIVGNSVRVTPRSSLPRIDAAADDADAGGVQLVSLVGLGNDHETVGETMAKSVAAWLDAEWMPQEIHVKMGMSVKNSYVNCRGKGMEDVAQIMTQVTDDLYDRWSEFNADAFVNAWDVGNYVADYLIAKSGSETCGCSTKIVE</sequence>
<keyword evidence="3" id="KW-1185">Reference proteome</keyword>
<dbReference type="AlphaFoldDB" id="A0ABD3N697"/>
<dbReference type="PANTHER" id="PTHR36776:SF1">
    <property type="entry name" value="EXPRESSED PROTEIN"/>
    <property type="match status" value="1"/>
</dbReference>
<protein>
    <recommendedName>
        <fullName evidence="4">Subtilisin</fullName>
    </recommendedName>
</protein>
<gene>
    <name evidence="2" type="ORF">ACHAW5_003003</name>
</gene>
<dbReference type="EMBL" id="JALLAZ020001684">
    <property type="protein sequence ID" value="KAL3768240.1"/>
    <property type="molecule type" value="Genomic_DNA"/>
</dbReference>
<feature type="signal peptide" evidence="1">
    <location>
        <begin position="1"/>
        <end position="20"/>
    </location>
</feature>
<keyword evidence="1" id="KW-0732">Signal</keyword>
<evidence type="ECO:0008006" key="4">
    <source>
        <dbReference type="Google" id="ProtNLM"/>
    </source>
</evidence>
<evidence type="ECO:0000313" key="2">
    <source>
        <dbReference type="EMBL" id="KAL3768240.1"/>
    </source>
</evidence>
<proteinExistence type="predicted"/>
<name>A0ABD3N697_9STRA</name>
<evidence type="ECO:0000256" key="1">
    <source>
        <dbReference type="SAM" id="SignalP"/>
    </source>
</evidence>